<protein>
    <submittedName>
        <fullName evidence="2">Restriction endonuclease</fullName>
    </submittedName>
</protein>
<keyword evidence="2" id="KW-0255">Endonuclease</keyword>
<organism evidence="2 3">
    <name type="scientific">Claveliimonas monacensis</name>
    <dbReference type="NCBI Taxonomy" id="2779351"/>
    <lineage>
        <taxon>Bacteria</taxon>
        <taxon>Bacillati</taxon>
        <taxon>Bacillota</taxon>
        <taxon>Clostridia</taxon>
        <taxon>Lachnospirales</taxon>
        <taxon>Lachnospiraceae</taxon>
        <taxon>Claveliimonas</taxon>
    </lineage>
</organism>
<dbReference type="SUPFAM" id="SSF52980">
    <property type="entry name" value="Restriction endonuclease-like"/>
    <property type="match status" value="1"/>
</dbReference>
<evidence type="ECO:0000313" key="3">
    <source>
        <dbReference type="Proteomes" id="UP000758652"/>
    </source>
</evidence>
<keyword evidence="3" id="KW-1185">Reference proteome</keyword>
<dbReference type="Pfam" id="PF04471">
    <property type="entry name" value="Mrr_cat"/>
    <property type="match status" value="1"/>
</dbReference>
<dbReference type="GO" id="GO:0004519">
    <property type="term" value="F:endonuclease activity"/>
    <property type="evidence" value="ECO:0007669"/>
    <property type="project" value="UniProtKB-KW"/>
</dbReference>
<accession>A0ABR9RLU2</accession>
<dbReference type="SUPFAM" id="SSF48452">
    <property type="entry name" value="TPR-like"/>
    <property type="match status" value="1"/>
</dbReference>
<dbReference type="InterPro" id="IPR007560">
    <property type="entry name" value="Restrct_endonuc_IV_Mrr"/>
</dbReference>
<feature type="domain" description="Restriction endonuclease type IV Mrr" evidence="1">
    <location>
        <begin position="8"/>
        <end position="103"/>
    </location>
</feature>
<dbReference type="Gene3D" id="1.25.40.10">
    <property type="entry name" value="Tetratricopeptide repeat domain"/>
    <property type="match status" value="1"/>
</dbReference>
<dbReference type="InterPro" id="IPR027417">
    <property type="entry name" value="P-loop_NTPase"/>
</dbReference>
<dbReference type="RefSeq" id="WP_226395359.1">
    <property type="nucleotide sequence ID" value="NZ_JADCKL010000011.1"/>
</dbReference>
<comment type="caution">
    <text evidence="2">The sequence shown here is derived from an EMBL/GenBank/DDBJ whole genome shotgun (WGS) entry which is preliminary data.</text>
</comment>
<reference evidence="2 3" key="1">
    <citation type="submission" date="2020-10" db="EMBL/GenBank/DDBJ databases">
        <title>ChiBAC.</title>
        <authorList>
            <person name="Zenner C."/>
            <person name="Hitch T.C.A."/>
            <person name="Clavel T."/>
        </authorList>
    </citation>
    <scope>NUCLEOTIDE SEQUENCE [LARGE SCALE GENOMIC DNA]</scope>
    <source>
        <strain evidence="2 3">DSM 108991</strain>
    </source>
</reference>
<dbReference type="Gene3D" id="3.40.50.300">
    <property type="entry name" value="P-loop containing nucleotide triphosphate hydrolases"/>
    <property type="match status" value="1"/>
</dbReference>
<sequence length="880" mass="103619">MNNNLSKGNDFEMLVYEILYHTIPHSLEFYYGGSDRGRDIMVQYNIHGQSKQVIVECKNYDSAVSQKDIVSSINWAVANRPDLYYLWVSSHLTPSAKDYIDKIATQYNLCVLYEEKESITKYKNALKSGDDSVFALLKAKIEYSIHKNSEIFKNLEYDSKILLSSHYMLDRSKERKELKNKSIFNYYITGASGLGKTQLAKVTAKFYYEKGYKIFWHRIISENENQYQTRCFLESLGMFFKANFNDCYLNDYLENHGNYITNQLINILTSIINIYNPIFFIDDIHKCRLDNDTYLELLYHLIQNDNCRCYFLGWFNIFDISKVKIRSKIEYVEITPLEDKYIKQIAKHSNAKISDELLDIIVQKSQGFPALAEVMPKSEDLIYVNNIEQTFERLLDYLSETEKELLIALVISRIPLPKKIIYNNYYEASKQLERRRIAKSEGETLALHDRFKDIIKKSFSLKNAKAFLIIEECSSQEPILIIDLLYAYLSYGMHDQIHEKLNQYFDYLIKQGFDVMLFEFIKKAEENESFGQMDFIIKKMVLVERRADYDLLGMYLDITEMKVNSQSEYFYLREYLKYRYLYFKCMFDKIFNMFWNNFEDIQAYPLKIYLQILFIIGRTYYIQGDLKTATEIYYFIYNMAFSNSLSDLCIKALHRICIIEEKLGMYKSAQKSLEQLLKSKYFVSAKRQAFAHFRMAKCYNGLGNTALAHEENNKSIEIKESLNAQRGLVFSYKLRAQIYMNEDQYDEAIIWAEKSFALAKELGLDKEIIATGLVLSKVYLIQKQPDKATDIIKKCIYPAKTYTLVHRLKVLKKLCMEYGLTLLYNSISSAYESAALKLSEEQTDYKRNLEPIVFSRINKNRLDRFFSEGESLSQELLLLL</sequence>
<evidence type="ECO:0000259" key="1">
    <source>
        <dbReference type="Pfam" id="PF04471"/>
    </source>
</evidence>
<dbReference type="InterPro" id="IPR011335">
    <property type="entry name" value="Restrct_endonuc-II-like"/>
</dbReference>
<proteinExistence type="predicted"/>
<evidence type="ECO:0000313" key="2">
    <source>
        <dbReference type="EMBL" id="MBE5063951.1"/>
    </source>
</evidence>
<dbReference type="EMBL" id="JADCKL010000011">
    <property type="protein sequence ID" value="MBE5063951.1"/>
    <property type="molecule type" value="Genomic_DNA"/>
</dbReference>
<keyword evidence="2" id="KW-0540">Nuclease</keyword>
<dbReference type="InterPro" id="IPR011990">
    <property type="entry name" value="TPR-like_helical_dom_sf"/>
</dbReference>
<gene>
    <name evidence="2" type="ORF">INF30_11875</name>
</gene>
<dbReference type="Proteomes" id="UP000758652">
    <property type="component" value="Unassembled WGS sequence"/>
</dbReference>
<dbReference type="SUPFAM" id="SSF52540">
    <property type="entry name" value="P-loop containing nucleoside triphosphate hydrolases"/>
    <property type="match status" value="1"/>
</dbReference>
<keyword evidence="2" id="KW-0378">Hydrolase</keyword>
<name>A0ABR9RLU2_9FIRM</name>